<dbReference type="GO" id="GO:0005829">
    <property type="term" value="C:cytosol"/>
    <property type="evidence" value="ECO:0007669"/>
    <property type="project" value="TreeGrafter"/>
</dbReference>
<evidence type="ECO:0000313" key="11">
    <source>
        <dbReference type="Proteomes" id="UP000503482"/>
    </source>
</evidence>
<organism evidence="10 11">
    <name type="scientific">Arcobacter venerupis</name>
    <dbReference type="NCBI Taxonomy" id="1054033"/>
    <lineage>
        <taxon>Bacteria</taxon>
        <taxon>Pseudomonadati</taxon>
        <taxon>Campylobacterota</taxon>
        <taxon>Epsilonproteobacteria</taxon>
        <taxon>Campylobacterales</taxon>
        <taxon>Arcobacteraceae</taxon>
        <taxon>Arcobacter</taxon>
    </lineage>
</organism>
<evidence type="ECO:0000256" key="4">
    <source>
        <dbReference type="ARBA" id="ARBA00023125"/>
    </source>
</evidence>
<dbReference type="InterPro" id="IPR001789">
    <property type="entry name" value="Sig_transdc_resp-reg_receiver"/>
</dbReference>
<evidence type="ECO:0000256" key="3">
    <source>
        <dbReference type="ARBA" id="ARBA00023015"/>
    </source>
</evidence>
<dbReference type="Pfam" id="PF00072">
    <property type="entry name" value="Response_reg"/>
    <property type="match status" value="1"/>
</dbReference>
<keyword evidence="4 7" id="KW-0238">DNA-binding</keyword>
<feature type="modified residue" description="4-aspartylphosphate" evidence="6">
    <location>
        <position position="56"/>
    </location>
</feature>
<keyword evidence="5" id="KW-0804">Transcription</keyword>
<evidence type="ECO:0000259" key="8">
    <source>
        <dbReference type="PROSITE" id="PS50110"/>
    </source>
</evidence>
<keyword evidence="11" id="KW-1185">Reference proteome</keyword>
<protein>
    <submittedName>
        <fullName evidence="10">Two-component system response regulator</fullName>
    </submittedName>
</protein>
<dbReference type="SMART" id="SM00448">
    <property type="entry name" value="REC"/>
    <property type="match status" value="1"/>
</dbReference>
<evidence type="ECO:0000256" key="5">
    <source>
        <dbReference type="ARBA" id="ARBA00023163"/>
    </source>
</evidence>
<dbReference type="GO" id="GO:0000976">
    <property type="term" value="F:transcription cis-regulatory region binding"/>
    <property type="evidence" value="ECO:0007669"/>
    <property type="project" value="TreeGrafter"/>
</dbReference>
<dbReference type="GO" id="GO:0032993">
    <property type="term" value="C:protein-DNA complex"/>
    <property type="evidence" value="ECO:0007669"/>
    <property type="project" value="TreeGrafter"/>
</dbReference>
<feature type="domain" description="OmpR/PhoB-type" evidence="9">
    <location>
        <begin position="129"/>
        <end position="224"/>
    </location>
</feature>
<dbReference type="PANTHER" id="PTHR48111">
    <property type="entry name" value="REGULATOR OF RPOS"/>
    <property type="match status" value="1"/>
</dbReference>
<gene>
    <name evidence="10" type="ORF">AVENP_1171</name>
</gene>
<dbReference type="GO" id="GO:0006355">
    <property type="term" value="P:regulation of DNA-templated transcription"/>
    <property type="evidence" value="ECO:0007669"/>
    <property type="project" value="InterPro"/>
</dbReference>
<evidence type="ECO:0000256" key="7">
    <source>
        <dbReference type="PROSITE-ProRule" id="PRU01091"/>
    </source>
</evidence>
<dbReference type="InterPro" id="IPR001867">
    <property type="entry name" value="OmpR/PhoB-type_DNA-bd"/>
</dbReference>
<dbReference type="InterPro" id="IPR011006">
    <property type="entry name" value="CheY-like_superfamily"/>
</dbReference>
<feature type="domain" description="Response regulatory" evidence="8">
    <location>
        <begin position="7"/>
        <end position="121"/>
    </location>
</feature>
<dbReference type="Gene3D" id="1.10.10.10">
    <property type="entry name" value="Winged helix-like DNA-binding domain superfamily/Winged helix DNA-binding domain"/>
    <property type="match status" value="1"/>
</dbReference>
<name>A0AAE7B8T3_9BACT</name>
<dbReference type="GO" id="GO:0000156">
    <property type="term" value="F:phosphorelay response regulator activity"/>
    <property type="evidence" value="ECO:0007669"/>
    <property type="project" value="TreeGrafter"/>
</dbReference>
<dbReference type="CDD" id="cd00156">
    <property type="entry name" value="REC"/>
    <property type="match status" value="1"/>
</dbReference>
<reference evidence="10 11" key="1">
    <citation type="submission" date="2020-05" db="EMBL/GenBank/DDBJ databases">
        <title>Complete genome sequencing of Campylobacter and Arcobacter type strains.</title>
        <authorList>
            <person name="Miller W.G."/>
            <person name="Yee E."/>
        </authorList>
    </citation>
    <scope>NUCLEOTIDE SEQUENCE [LARGE SCALE GENOMIC DNA]</scope>
    <source>
        <strain evidence="10 11">LMG 26156</strain>
    </source>
</reference>
<dbReference type="Gene3D" id="3.40.50.2300">
    <property type="match status" value="1"/>
</dbReference>
<dbReference type="PROSITE" id="PS51755">
    <property type="entry name" value="OMPR_PHOB"/>
    <property type="match status" value="1"/>
</dbReference>
<dbReference type="Pfam" id="PF00486">
    <property type="entry name" value="Trans_reg_C"/>
    <property type="match status" value="1"/>
</dbReference>
<dbReference type="PROSITE" id="PS50110">
    <property type="entry name" value="RESPONSE_REGULATORY"/>
    <property type="match status" value="1"/>
</dbReference>
<dbReference type="RefSeq" id="WP_128360356.1">
    <property type="nucleotide sequence ID" value="NZ_CP053840.1"/>
</dbReference>
<dbReference type="PANTHER" id="PTHR48111:SF1">
    <property type="entry name" value="TWO-COMPONENT RESPONSE REGULATOR ORR33"/>
    <property type="match status" value="1"/>
</dbReference>
<dbReference type="Proteomes" id="UP000503482">
    <property type="component" value="Chromosome"/>
</dbReference>
<dbReference type="AlphaFoldDB" id="A0AAE7B8T3"/>
<accession>A0AAE7B8T3</accession>
<keyword evidence="2" id="KW-0902">Two-component regulatory system</keyword>
<evidence type="ECO:0000259" key="9">
    <source>
        <dbReference type="PROSITE" id="PS51755"/>
    </source>
</evidence>
<evidence type="ECO:0000256" key="6">
    <source>
        <dbReference type="PROSITE-ProRule" id="PRU00169"/>
    </source>
</evidence>
<evidence type="ECO:0000256" key="1">
    <source>
        <dbReference type="ARBA" id="ARBA00022553"/>
    </source>
</evidence>
<evidence type="ECO:0000256" key="2">
    <source>
        <dbReference type="ARBA" id="ARBA00023012"/>
    </source>
</evidence>
<dbReference type="SMART" id="SM00862">
    <property type="entry name" value="Trans_reg_C"/>
    <property type="match status" value="1"/>
</dbReference>
<dbReference type="InterPro" id="IPR039420">
    <property type="entry name" value="WalR-like"/>
</dbReference>
<proteinExistence type="predicted"/>
<keyword evidence="3" id="KW-0805">Transcription regulation</keyword>
<dbReference type="InterPro" id="IPR036388">
    <property type="entry name" value="WH-like_DNA-bd_sf"/>
</dbReference>
<feature type="DNA-binding region" description="OmpR/PhoB-type" evidence="7">
    <location>
        <begin position="129"/>
        <end position="224"/>
    </location>
</feature>
<sequence length="226" mass="25974">MDFSKQNILIVEDNIETLEIMIELFESEFSTVLKATNGDEAFETFKNNKIDVILCDINIPKLNGLDTINKIRKIDYSIPIIVISAYSDSDNLLKASNSNIQGYITKPLTLDKIEEIMAKIFYHQNHQLINNIQLNSSTILDLENSQVIVNNKVKKLTYKEIEFIKLLLQKKNSVVSYMTIEQVLWNDGKIMTSTSLRTLVKNIRKKLSCDIIENIPKVGYKLEIKN</sequence>
<keyword evidence="1 6" id="KW-0597">Phosphoprotein</keyword>
<dbReference type="KEGG" id="avp:AVENP_1171"/>
<evidence type="ECO:0000313" key="10">
    <source>
        <dbReference type="EMBL" id="QKF66726.1"/>
    </source>
</evidence>
<dbReference type="CDD" id="cd00383">
    <property type="entry name" value="trans_reg_C"/>
    <property type="match status" value="1"/>
</dbReference>
<dbReference type="EMBL" id="CP053840">
    <property type="protein sequence ID" value="QKF66726.1"/>
    <property type="molecule type" value="Genomic_DNA"/>
</dbReference>
<dbReference type="SUPFAM" id="SSF52172">
    <property type="entry name" value="CheY-like"/>
    <property type="match status" value="1"/>
</dbReference>